<evidence type="ECO:0000313" key="3">
    <source>
        <dbReference type="WBParaSite" id="MBELARI_LOCUS14817"/>
    </source>
</evidence>
<accession>A0AAF3ELE3</accession>
<feature type="chain" id="PRO_5041982269" description="TIL domain-containing protein" evidence="1">
    <location>
        <begin position="23"/>
        <end position="366"/>
    </location>
</feature>
<dbReference type="AlphaFoldDB" id="A0AAF3ELE3"/>
<proteinExistence type="predicted"/>
<reference evidence="3" key="1">
    <citation type="submission" date="2024-02" db="UniProtKB">
        <authorList>
            <consortium name="WormBaseParasite"/>
        </authorList>
    </citation>
    <scope>IDENTIFICATION</scope>
</reference>
<dbReference type="Gene3D" id="2.10.25.10">
    <property type="entry name" value="Laminin"/>
    <property type="match status" value="1"/>
</dbReference>
<keyword evidence="2" id="KW-1185">Reference proteome</keyword>
<sequence>MKIIGKWLSIGIFVIAVQVSNCDHLSENFDAAEEALLTDPPSILTPSIPTPSIPTPSIPTSSILTPSILTPSIPTPSIPTPSRTSRALENDPFPIPTSLEDFEKLQKLEISSDFPTPKPLMISGEITEVPFTKKTEKMVNFPAVTHSPIQNFRTKSLFSKQPSFPSSSLTTTTTRRTMTTRRIMTTTEQTCPEHEKWYRCQPCDLCTQFFDTICEKKCTPGCGCQRFYRRKNGQCIRVQECGFMKRSDLMTKKIEMTTAMTTIGEGNRMKSLPLLMKKLVENQKNFVRMSNMERGKEMQHTTPMPRTKIFEIQHPNLTTQKSPITTKITIPLKTETQKNRLTGNSRVLKGFSRFGDLQQPRKSTKR</sequence>
<dbReference type="WBParaSite" id="MBELARI_LOCUS14817">
    <property type="protein sequence ID" value="MBELARI_LOCUS14817"/>
    <property type="gene ID" value="MBELARI_LOCUS14817"/>
</dbReference>
<feature type="signal peptide" evidence="1">
    <location>
        <begin position="1"/>
        <end position="22"/>
    </location>
</feature>
<dbReference type="Proteomes" id="UP000887575">
    <property type="component" value="Unassembled WGS sequence"/>
</dbReference>
<keyword evidence="1" id="KW-0732">Signal</keyword>
<organism evidence="2 3">
    <name type="scientific">Mesorhabditis belari</name>
    <dbReference type="NCBI Taxonomy" id="2138241"/>
    <lineage>
        <taxon>Eukaryota</taxon>
        <taxon>Metazoa</taxon>
        <taxon>Ecdysozoa</taxon>
        <taxon>Nematoda</taxon>
        <taxon>Chromadorea</taxon>
        <taxon>Rhabditida</taxon>
        <taxon>Rhabditina</taxon>
        <taxon>Rhabditomorpha</taxon>
        <taxon>Rhabditoidea</taxon>
        <taxon>Rhabditidae</taxon>
        <taxon>Mesorhabditinae</taxon>
        <taxon>Mesorhabditis</taxon>
    </lineage>
</organism>
<evidence type="ECO:0000256" key="1">
    <source>
        <dbReference type="SAM" id="SignalP"/>
    </source>
</evidence>
<evidence type="ECO:0000313" key="2">
    <source>
        <dbReference type="Proteomes" id="UP000887575"/>
    </source>
</evidence>
<dbReference type="CDD" id="cd19941">
    <property type="entry name" value="TIL"/>
    <property type="match status" value="1"/>
</dbReference>
<name>A0AAF3ELE3_9BILA</name>
<protein>
    <recommendedName>
        <fullName evidence="4">TIL domain-containing protein</fullName>
    </recommendedName>
</protein>
<evidence type="ECO:0008006" key="4">
    <source>
        <dbReference type="Google" id="ProtNLM"/>
    </source>
</evidence>